<dbReference type="GeneID" id="74943816"/>
<dbReference type="KEGG" id="ssai:N0B31_15300"/>
<organism evidence="2 3">
    <name type="scientific">Salinirubellus salinus</name>
    <dbReference type="NCBI Taxonomy" id="1364945"/>
    <lineage>
        <taxon>Archaea</taxon>
        <taxon>Methanobacteriati</taxon>
        <taxon>Methanobacteriota</taxon>
        <taxon>Stenosarchaea group</taxon>
        <taxon>Halobacteria</taxon>
        <taxon>Halobacteriales</taxon>
        <taxon>Natronomonadaceae</taxon>
        <taxon>Salinirubellus</taxon>
    </lineage>
</organism>
<feature type="transmembrane region" description="Helical" evidence="1">
    <location>
        <begin position="6"/>
        <end position="28"/>
    </location>
</feature>
<evidence type="ECO:0000256" key="1">
    <source>
        <dbReference type="SAM" id="Phobius"/>
    </source>
</evidence>
<keyword evidence="1" id="KW-0812">Transmembrane</keyword>
<name>A0A9E7R2M3_9EURY</name>
<keyword evidence="3" id="KW-1185">Reference proteome</keyword>
<keyword evidence="1" id="KW-0472">Membrane</keyword>
<evidence type="ECO:0000313" key="2">
    <source>
        <dbReference type="EMBL" id="UWM53500.1"/>
    </source>
</evidence>
<protein>
    <submittedName>
        <fullName evidence="2">Uncharacterized protein</fullName>
    </submittedName>
</protein>
<reference evidence="2" key="1">
    <citation type="submission" date="2022-09" db="EMBL/GenBank/DDBJ databases">
        <title>Diverse halophilic archaea isolated from saline environments.</title>
        <authorList>
            <person name="Cui H.-L."/>
        </authorList>
    </citation>
    <scope>NUCLEOTIDE SEQUENCE</scope>
    <source>
        <strain evidence="2">ZS-35-S2</strain>
    </source>
</reference>
<gene>
    <name evidence="2" type="ORF">N0B31_15300</name>
</gene>
<keyword evidence="1" id="KW-1133">Transmembrane helix</keyword>
<evidence type="ECO:0000313" key="3">
    <source>
        <dbReference type="Proteomes" id="UP001057580"/>
    </source>
</evidence>
<dbReference type="Proteomes" id="UP001057580">
    <property type="component" value="Chromosome"/>
</dbReference>
<dbReference type="RefSeq" id="WP_260592494.1">
    <property type="nucleotide sequence ID" value="NZ_CP104003.1"/>
</dbReference>
<sequence length="179" mass="18769">MGLRLLTYGSAGVVGLLLVVVLAGVFLLGGPTDGLPGGTAADEASVATDDLDLRLNDEFSPPSTNGTVQTCIASGTPGDSVSLLGDALVTLPQERGLELGAADARVVFTLRALDATRTERVDPEGTTDVSLFWILEDDETLSVGEETTLGIRVEMADGELLLETSRTLTVREGTRRYDC</sequence>
<dbReference type="EMBL" id="CP104003">
    <property type="protein sequence ID" value="UWM53500.1"/>
    <property type="molecule type" value="Genomic_DNA"/>
</dbReference>
<proteinExistence type="predicted"/>
<dbReference type="AlphaFoldDB" id="A0A9E7R2M3"/>
<accession>A0A9E7R2M3</accession>